<keyword evidence="2" id="KW-0378">Hydrolase</keyword>
<dbReference type="SUPFAM" id="SSF75304">
    <property type="entry name" value="Amidase signature (AS) enzymes"/>
    <property type="match status" value="1"/>
</dbReference>
<dbReference type="InterPro" id="IPR023631">
    <property type="entry name" value="Amidase_dom"/>
</dbReference>
<dbReference type="PANTHER" id="PTHR11895">
    <property type="entry name" value="TRANSAMIDASE"/>
    <property type="match status" value="1"/>
</dbReference>
<evidence type="ECO:0000259" key="1">
    <source>
        <dbReference type="Pfam" id="PF01425"/>
    </source>
</evidence>
<reference evidence="2 3" key="1">
    <citation type="submission" date="2017-03" db="EMBL/GenBank/DDBJ databases">
        <authorList>
            <person name="Afonso C.L."/>
            <person name="Miller P.J."/>
            <person name="Scott M.A."/>
            <person name="Spackman E."/>
            <person name="Goraichik I."/>
            <person name="Dimitrov K.M."/>
            <person name="Suarez D.L."/>
            <person name="Swayne D.E."/>
        </authorList>
    </citation>
    <scope>NUCLEOTIDE SEQUENCE [LARGE SCALE GENOMIC DNA]</scope>
    <source>
        <strain evidence="2 3">CECT 7639</strain>
    </source>
</reference>
<protein>
    <submittedName>
        <fullName evidence="2">Acylamidase</fullName>
        <ecNumber evidence="2">3.5.1.13</ecNumber>
    </submittedName>
</protein>
<dbReference type="Pfam" id="PF01425">
    <property type="entry name" value="Amidase"/>
    <property type="match status" value="2"/>
</dbReference>
<dbReference type="PANTHER" id="PTHR11895:SF76">
    <property type="entry name" value="INDOLEACETAMIDE HYDROLASE"/>
    <property type="match status" value="1"/>
</dbReference>
<dbReference type="OrthoDB" id="9777859at2"/>
<dbReference type="EC" id="3.5.1.13" evidence="2"/>
<dbReference type="InterPro" id="IPR000120">
    <property type="entry name" value="Amidase"/>
</dbReference>
<keyword evidence="3" id="KW-1185">Reference proteome</keyword>
<proteinExistence type="predicted"/>
<dbReference type="GO" id="GO:0047680">
    <property type="term" value="F:aryl-acylamidase activity"/>
    <property type="evidence" value="ECO:0007669"/>
    <property type="project" value="UniProtKB-EC"/>
</dbReference>
<name>A0A1Y5S2F5_9RHOB</name>
<feature type="domain" description="Amidase" evidence="1">
    <location>
        <begin position="27"/>
        <end position="299"/>
    </location>
</feature>
<dbReference type="InterPro" id="IPR036928">
    <property type="entry name" value="AS_sf"/>
</dbReference>
<dbReference type="Gene3D" id="3.90.1300.10">
    <property type="entry name" value="Amidase signature (AS) domain"/>
    <property type="match status" value="1"/>
</dbReference>
<dbReference type="EMBL" id="FWFO01000001">
    <property type="protein sequence ID" value="SLN31183.1"/>
    <property type="molecule type" value="Genomic_DNA"/>
</dbReference>
<accession>A0A1Y5S2F5</accession>
<sequence>MTDITALNAADMAQQIRNGVLTARQVLDAHRARVEAVNDTVNAFVTLDWDRAGLRADALDRMATQGQFTGALHGVPVAIKDVFETKGLRTTYGSQSFADHVPTRDALHVKRLRDAGAVIFGKTNTPEFAFSGQTANLVSGTTRNPLDTRKTVAGSSGGAAAALAARMAPLADGSDLAGSTRTPAAWCGVVGYRPTSGLIPYDPNPTPFDGLSIPGPMARNVSDLVLMLEVMQGNTSTQPLGYWFEPPSLSKLNAPVPPRKLAMSLAPFGASVDPSIQSVLAPVADICRSLGWQIEEGAPDLEPLMQFGGLIRGLSALGYRDAMQPDMALAGASFISACASGEGLSLQDLVDYRRVRTQVWEATTRFFDTYDFALWPTTTGLAFSADLRDHELPEDWRTVTLTPVLELPSISLPFGTSRDGMPVGLHITGPRGSDARLLRFARWIERTVSGDHR</sequence>
<dbReference type="AlphaFoldDB" id="A0A1Y5S2F5"/>
<dbReference type="Proteomes" id="UP000193077">
    <property type="component" value="Unassembled WGS sequence"/>
</dbReference>
<evidence type="ECO:0000313" key="3">
    <source>
        <dbReference type="Proteomes" id="UP000193077"/>
    </source>
</evidence>
<evidence type="ECO:0000313" key="2">
    <source>
        <dbReference type="EMBL" id="SLN31183.1"/>
    </source>
</evidence>
<feature type="domain" description="Amidase" evidence="1">
    <location>
        <begin position="353"/>
        <end position="438"/>
    </location>
</feature>
<organism evidence="2 3">
    <name type="scientific">Falsiruegeria litorea R37</name>
    <dbReference type="NCBI Taxonomy" id="1200284"/>
    <lineage>
        <taxon>Bacteria</taxon>
        <taxon>Pseudomonadati</taxon>
        <taxon>Pseudomonadota</taxon>
        <taxon>Alphaproteobacteria</taxon>
        <taxon>Rhodobacterales</taxon>
        <taxon>Roseobacteraceae</taxon>
        <taxon>Falsiruegeria</taxon>
    </lineage>
</organism>
<gene>
    <name evidence="2" type="primary">aam_1</name>
    <name evidence="2" type="ORF">TRL7639_01306</name>
</gene>
<dbReference type="RefSeq" id="WP_085794936.1">
    <property type="nucleotide sequence ID" value="NZ_FWFO01000001.1"/>
</dbReference>